<dbReference type="InterPro" id="IPR031803">
    <property type="entry name" value="BAT_GAF/HTH-assoc"/>
</dbReference>
<evidence type="ECO:0000313" key="4">
    <source>
        <dbReference type="EMBL" id="EJN57190.1"/>
    </source>
</evidence>
<feature type="domain" description="PAS" evidence="3">
    <location>
        <begin position="132"/>
        <end position="206"/>
    </location>
</feature>
<dbReference type="eggNOG" id="arCOG02278">
    <property type="taxonomic scope" value="Archaea"/>
</dbReference>
<sequence length="656" mass="74475">MSRILLFIEQAENRRLLAEWLATEYDVVEGRRPADLDQEFDLCLMDRAAMEHYDDELMQRKRKERPVLLPYLLVIPERQLERYGSNVWEQMDGVVRDRVDELITTPIKKAELEGRLTNLLGSRNLSVQLRDQREQYRRLLEVAPETIATVSKAGEIAYLNSRGAELFHVDTPDEVYGQSLFEYIHDEDRDSLETMVAGVDTAQEQAGFMEGRFLTNGDVRYIEVGAAPITYEQKPAVQLVIRDVTDRRRREKEVERQRDQLEKLDRLNAVIRDIDQALVKASSREEIERTVCDRLVVADRYVSAWIGNDQATSREVTPRASAGNVEEYLDSVKITVGGGTTGEGPSGKALATRESQVVQDIEADPRFEPWREAALERGYRSSIAVPLVYGETTYGALNIYASESYAFDADEQAVLTELGETIGHAINAAESKRALLTDQLNELDFHIEDPDPFLGDVSKRLGCTFTFEGIVSEPGGSYLEYFSTPCEDVDGILAMATASDHVDHVRLVGEHDDEALFEFVFTHDLIVRIFGKLGGKVQRMVVENGVHMVTVEFPYNTDIHTIVESLDATYEHVDLLAQRETEREMESRQELWATFRESLTERQWSALQTAFYAGFFDWPRASTGEEVAESLGISPATFHEHLRTAQRKLLSILLTE</sequence>
<dbReference type="Pfam" id="PF15915">
    <property type="entry name" value="BAT"/>
    <property type="match status" value="1"/>
</dbReference>
<dbReference type="PANTHER" id="PTHR34236:SF1">
    <property type="entry name" value="DIMETHYL SULFOXIDE REDUCTASE TRANSCRIPTIONAL ACTIVATOR"/>
    <property type="match status" value="1"/>
</dbReference>
<dbReference type="SUPFAM" id="SSF55785">
    <property type="entry name" value="PYP-like sensor domain (PAS domain)"/>
    <property type="match status" value="1"/>
</dbReference>
<dbReference type="Pfam" id="PF00989">
    <property type="entry name" value="PAS"/>
    <property type="match status" value="1"/>
</dbReference>
<evidence type="ECO:0000313" key="5">
    <source>
        <dbReference type="Proteomes" id="UP000007813"/>
    </source>
</evidence>
<dbReference type="PATRIC" id="fig|1210908.3.peg.4272"/>
<dbReference type="eggNOG" id="arCOG06192">
    <property type="taxonomic scope" value="Archaea"/>
</dbReference>
<dbReference type="SMART" id="SM00065">
    <property type="entry name" value="GAF"/>
    <property type="match status" value="1"/>
</dbReference>
<dbReference type="Pfam" id="PF13185">
    <property type="entry name" value="GAF_2"/>
    <property type="match status" value="1"/>
</dbReference>
<dbReference type="InterPro" id="IPR029016">
    <property type="entry name" value="GAF-like_dom_sf"/>
</dbReference>
<dbReference type="PANTHER" id="PTHR34236">
    <property type="entry name" value="DIMETHYL SULFOXIDE REDUCTASE TRANSCRIPTIONAL ACTIVATOR"/>
    <property type="match status" value="1"/>
</dbReference>
<dbReference type="EMBL" id="ALJD01000016">
    <property type="protein sequence ID" value="EJN57190.1"/>
    <property type="molecule type" value="Genomic_DNA"/>
</dbReference>
<organism evidence="4 5">
    <name type="scientific">Halogranum salarium B-1</name>
    <dbReference type="NCBI Taxonomy" id="1210908"/>
    <lineage>
        <taxon>Archaea</taxon>
        <taxon>Methanobacteriati</taxon>
        <taxon>Methanobacteriota</taxon>
        <taxon>Stenosarchaea group</taxon>
        <taxon>Halobacteria</taxon>
        <taxon>Halobacteriales</taxon>
        <taxon>Haloferacaceae</taxon>
    </lineage>
</organism>
<dbReference type="InterPro" id="IPR007050">
    <property type="entry name" value="HTH_bacterioopsin"/>
</dbReference>
<dbReference type="NCBIfam" id="TIGR00229">
    <property type="entry name" value="sensory_box"/>
    <property type="match status" value="1"/>
</dbReference>
<name>J2Z989_9EURY</name>
<dbReference type="InterPro" id="IPR003018">
    <property type="entry name" value="GAF"/>
</dbReference>
<gene>
    <name evidence="4" type="ORF">HSB1_45760</name>
</gene>
<evidence type="ECO:0000259" key="3">
    <source>
        <dbReference type="PROSITE" id="PS50112"/>
    </source>
</evidence>
<protein>
    <recommendedName>
        <fullName evidence="3">PAS domain-containing protein</fullName>
    </recommendedName>
</protein>
<dbReference type="PROSITE" id="PS50112">
    <property type="entry name" value="PAS"/>
    <property type="match status" value="1"/>
</dbReference>
<comment type="caution">
    <text evidence="4">The sequence shown here is derived from an EMBL/GenBank/DDBJ whole genome shotgun (WGS) entry which is preliminary data.</text>
</comment>
<dbReference type="Proteomes" id="UP000007813">
    <property type="component" value="Unassembled WGS sequence"/>
</dbReference>
<keyword evidence="2" id="KW-0804">Transcription</keyword>
<dbReference type="OrthoDB" id="234125at2157"/>
<proteinExistence type="predicted"/>
<accession>J2Z989</accession>
<evidence type="ECO:0000256" key="2">
    <source>
        <dbReference type="ARBA" id="ARBA00023163"/>
    </source>
</evidence>
<dbReference type="Gene3D" id="3.30.450.20">
    <property type="entry name" value="PAS domain"/>
    <property type="match status" value="1"/>
</dbReference>
<dbReference type="Gene3D" id="3.30.450.40">
    <property type="match status" value="1"/>
</dbReference>
<evidence type="ECO:0000256" key="1">
    <source>
        <dbReference type="ARBA" id="ARBA00023015"/>
    </source>
</evidence>
<dbReference type="InterPro" id="IPR013767">
    <property type="entry name" value="PAS_fold"/>
</dbReference>
<keyword evidence="1" id="KW-0805">Transcription regulation</keyword>
<dbReference type="InterPro" id="IPR000014">
    <property type="entry name" value="PAS"/>
</dbReference>
<dbReference type="SUPFAM" id="SSF55781">
    <property type="entry name" value="GAF domain-like"/>
    <property type="match status" value="1"/>
</dbReference>
<dbReference type="eggNOG" id="arCOG02276">
    <property type="taxonomic scope" value="Archaea"/>
</dbReference>
<dbReference type="GO" id="GO:0006355">
    <property type="term" value="P:regulation of DNA-templated transcription"/>
    <property type="evidence" value="ECO:0007669"/>
    <property type="project" value="InterPro"/>
</dbReference>
<dbReference type="InterPro" id="IPR035965">
    <property type="entry name" value="PAS-like_dom_sf"/>
</dbReference>
<dbReference type="Pfam" id="PF04967">
    <property type="entry name" value="HTH_10"/>
    <property type="match status" value="1"/>
</dbReference>
<dbReference type="AlphaFoldDB" id="J2Z989"/>
<dbReference type="RefSeq" id="WP_009377898.1">
    <property type="nucleotide sequence ID" value="NZ_ALJD01000016.1"/>
</dbReference>
<dbReference type="SMART" id="SM00091">
    <property type="entry name" value="PAS"/>
    <property type="match status" value="1"/>
</dbReference>
<dbReference type="CDD" id="cd00130">
    <property type="entry name" value="PAS"/>
    <property type="match status" value="1"/>
</dbReference>
<reference evidence="4 5" key="1">
    <citation type="journal article" date="2012" name="J. Bacteriol.">
        <title>Draft Genome Sequence of the Extremely Halophilic Archaeon Halogranum salarium B-1T.</title>
        <authorList>
            <person name="Kim K.K."/>
            <person name="Lee K.C."/>
            <person name="Lee J.S."/>
        </authorList>
    </citation>
    <scope>NUCLEOTIDE SEQUENCE [LARGE SCALE GENOMIC DNA]</scope>
    <source>
        <strain evidence="4 5">B-1</strain>
    </source>
</reference>